<dbReference type="EMBL" id="CP109527">
    <property type="protein sequence ID" value="WTY39045.1"/>
    <property type="molecule type" value="Genomic_DNA"/>
</dbReference>
<evidence type="ECO:0008006" key="3">
    <source>
        <dbReference type="Google" id="ProtNLM"/>
    </source>
</evidence>
<dbReference type="RefSeq" id="WP_405150922.1">
    <property type="nucleotide sequence ID" value="NZ_CP109527.1"/>
</dbReference>
<organism evidence="1 2">
    <name type="scientific">Nocardia salmonicida</name>
    <dbReference type="NCBI Taxonomy" id="53431"/>
    <lineage>
        <taxon>Bacteria</taxon>
        <taxon>Bacillati</taxon>
        <taxon>Actinomycetota</taxon>
        <taxon>Actinomycetes</taxon>
        <taxon>Mycobacteriales</taxon>
        <taxon>Nocardiaceae</taxon>
        <taxon>Nocardia</taxon>
    </lineage>
</organism>
<keyword evidence="2" id="KW-1185">Reference proteome</keyword>
<accession>A0ABZ1NG99</accession>
<sequence length="72" mass="7825">MSPGRAFVEPGFVSTELGAGMRDDNRRAELDAWRNDLEVLLPEDIADAVTFAVSAPRRVNVAELVVVPTEQG</sequence>
<evidence type="ECO:0000313" key="1">
    <source>
        <dbReference type="EMBL" id="WTY39045.1"/>
    </source>
</evidence>
<name>A0ABZ1NG99_9NOCA</name>
<reference evidence="1 2" key="1">
    <citation type="submission" date="2022-10" db="EMBL/GenBank/DDBJ databases">
        <title>The complete genomes of actinobacterial strains from the NBC collection.</title>
        <authorList>
            <person name="Joergensen T.S."/>
            <person name="Alvarez Arevalo M."/>
            <person name="Sterndorff E.B."/>
            <person name="Faurdal D."/>
            <person name="Vuksanovic O."/>
            <person name="Mourched A.-S."/>
            <person name="Charusanti P."/>
            <person name="Shaw S."/>
            <person name="Blin K."/>
            <person name="Weber T."/>
        </authorList>
    </citation>
    <scope>NUCLEOTIDE SEQUENCE [LARGE SCALE GENOMIC DNA]</scope>
    <source>
        <strain evidence="1 2">NBC_01413</strain>
    </source>
</reference>
<protein>
    <recommendedName>
        <fullName evidence="3">Oxidoreductase</fullName>
    </recommendedName>
</protein>
<dbReference type="Gene3D" id="3.40.50.720">
    <property type="entry name" value="NAD(P)-binding Rossmann-like Domain"/>
    <property type="match status" value="1"/>
</dbReference>
<gene>
    <name evidence="1" type="ORF">OG308_15055</name>
</gene>
<evidence type="ECO:0000313" key="2">
    <source>
        <dbReference type="Proteomes" id="UP001621418"/>
    </source>
</evidence>
<proteinExistence type="predicted"/>
<dbReference type="Proteomes" id="UP001621418">
    <property type="component" value="Chromosome"/>
</dbReference>